<organism evidence="4 5">
    <name type="scientific">Pseudothermotoga thermarum DSM 5069</name>
    <dbReference type="NCBI Taxonomy" id="688269"/>
    <lineage>
        <taxon>Bacteria</taxon>
        <taxon>Thermotogati</taxon>
        <taxon>Thermotogota</taxon>
        <taxon>Thermotogae</taxon>
        <taxon>Thermotogales</taxon>
        <taxon>Thermotogaceae</taxon>
        <taxon>Pseudothermotoga</taxon>
    </lineage>
</organism>
<keyword evidence="1" id="KW-0175">Coiled coil</keyword>
<keyword evidence="2" id="KW-1133">Transmembrane helix</keyword>
<evidence type="ECO:0000313" key="4">
    <source>
        <dbReference type="EMBL" id="AEH51539.1"/>
    </source>
</evidence>
<dbReference type="InterPro" id="IPR003018">
    <property type="entry name" value="GAF"/>
</dbReference>
<dbReference type="eggNOG" id="ENOG502ZACD">
    <property type="taxonomic scope" value="Bacteria"/>
</dbReference>
<name>F7YUX7_9THEM</name>
<dbReference type="SUPFAM" id="SSF55781">
    <property type="entry name" value="GAF domain-like"/>
    <property type="match status" value="1"/>
</dbReference>
<feature type="transmembrane region" description="Helical" evidence="2">
    <location>
        <begin position="80"/>
        <end position="99"/>
    </location>
</feature>
<dbReference type="OrthoDB" id="44925at2"/>
<dbReference type="PATRIC" id="fig|688269.3.peg.1531"/>
<dbReference type="RefSeq" id="WP_013932753.1">
    <property type="nucleotide sequence ID" value="NC_015707.1"/>
</dbReference>
<keyword evidence="2" id="KW-0472">Membrane</keyword>
<protein>
    <recommendedName>
        <fullName evidence="3">GAF domain-containing protein</fullName>
    </recommendedName>
</protein>
<dbReference type="EMBL" id="CP002351">
    <property type="protein sequence ID" value="AEH51539.1"/>
    <property type="molecule type" value="Genomic_DNA"/>
</dbReference>
<dbReference type="AlphaFoldDB" id="F7YUX7"/>
<reference evidence="4 5" key="1">
    <citation type="submission" date="2010-11" db="EMBL/GenBank/DDBJ databases">
        <title>The complete genome of Thermotoga thermarum DSM 5069.</title>
        <authorList>
            <consortium name="US DOE Joint Genome Institute (JGI-PGF)"/>
            <person name="Lucas S."/>
            <person name="Copeland A."/>
            <person name="Lapidus A."/>
            <person name="Bruce D."/>
            <person name="Goodwin L."/>
            <person name="Pitluck S."/>
            <person name="Kyrpides N."/>
            <person name="Mavromatis K."/>
            <person name="Ivanova N."/>
            <person name="Zeytun A."/>
            <person name="Brettin T."/>
            <person name="Detter J.C."/>
            <person name="Tapia R."/>
            <person name="Han C."/>
            <person name="Land M."/>
            <person name="Hauser L."/>
            <person name="Markowitz V."/>
            <person name="Cheng J.-F."/>
            <person name="Hugenholtz P."/>
            <person name="Woyke T."/>
            <person name="Wu D."/>
            <person name="Spring S."/>
            <person name="Schroeder M."/>
            <person name="Brambilla E."/>
            <person name="Klenk H.-P."/>
            <person name="Eisen J.A."/>
        </authorList>
    </citation>
    <scope>NUCLEOTIDE SEQUENCE [LARGE SCALE GENOMIC DNA]</scope>
    <source>
        <strain evidence="4 5">DSM 5069</strain>
    </source>
</reference>
<feature type="transmembrane region" description="Helical" evidence="2">
    <location>
        <begin position="6"/>
        <end position="23"/>
    </location>
</feature>
<accession>F7YUX7</accession>
<gene>
    <name evidence="4" type="ORF">Theth_1482</name>
</gene>
<evidence type="ECO:0000313" key="5">
    <source>
        <dbReference type="Proteomes" id="UP000006804"/>
    </source>
</evidence>
<keyword evidence="2" id="KW-0812">Transmembrane</keyword>
<dbReference type="Gene3D" id="3.30.450.40">
    <property type="match status" value="1"/>
</dbReference>
<feature type="coiled-coil region" evidence="1">
    <location>
        <begin position="106"/>
        <end position="140"/>
    </location>
</feature>
<dbReference type="HOGENOM" id="CLU_705703_0_0_0"/>
<keyword evidence="5" id="KW-1185">Reference proteome</keyword>
<evidence type="ECO:0000256" key="2">
    <source>
        <dbReference type="SAM" id="Phobius"/>
    </source>
</evidence>
<dbReference type="InterPro" id="IPR029016">
    <property type="entry name" value="GAF-like_dom_sf"/>
</dbReference>
<dbReference type="KEGG" id="tta:Theth_1482"/>
<evidence type="ECO:0000259" key="3">
    <source>
        <dbReference type="Pfam" id="PF13492"/>
    </source>
</evidence>
<feature type="domain" description="GAF" evidence="3">
    <location>
        <begin position="163"/>
        <end position="289"/>
    </location>
</feature>
<sequence length="391" mass="45023">MRVYEIFIFSGLIFLVDIVFKYYGYLTADINPYVLFAVYVAARYGLMSSLILTFLSTLLTILSVYMHYGKAATQIVLSWATLRVPLLILMISIVAGILTDLRERKIRDLENELVITRNTIKEYKQNLEKYETITNTLQKRIVLEEGVSAFVEKLRQIELYNREDIFNQAIDLISKFIEATTISIYLLSSNNFLRLRVRKGPGFLPNSFPMNRSLVVSKSAELGVFSVADLYFTSENVDFSIEPAISVAIRSQEKVFGFILVEVISPEHLNRSTQTYLQVLADWLASLLEISSDLTNLVVTDDEMKFYSFLLKISERYEKYKIPYSVIHAKLGNSKEFDELKRLLRETDFVLHKEGELRIILTVCGEDGLKRVLERLQKVPSLTIEEAYSRS</sequence>
<feature type="transmembrane region" description="Helical" evidence="2">
    <location>
        <begin position="44"/>
        <end position="68"/>
    </location>
</feature>
<dbReference type="Pfam" id="PF13492">
    <property type="entry name" value="GAF_3"/>
    <property type="match status" value="1"/>
</dbReference>
<proteinExistence type="predicted"/>
<dbReference type="Proteomes" id="UP000006804">
    <property type="component" value="Chromosome"/>
</dbReference>
<evidence type="ECO:0000256" key="1">
    <source>
        <dbReference type="SAM" id="Coils"/>
    </source>
</evidence>
<dbReference type="STRING" id="688269.Theth_1482"/>